<name>A0ABX8BL93_9ACTN</name>
<gene>
    <name evidence="1" type="ORF">KGD84_00880</name>
</gene>
<protein>
    <recommendedName>
        <fullName evidence="3">ANTAR domain-containing protein</fullName>
    </recommendedName>
</protein>
<dbReference type="RefSeq" id="WP_220564210.1">
    <property type="nucleotide sequence ID" value="NZ_CP074133.1"/>
</dbReference>
<evidence type="ECO:0000313" key="1">
    <source>
        <dbReference type="EMBL" id="QUX22999.1"/>
    </source>
</evidence>
<evidence type="ECO:0008006" key="3">
    <source>
        <dbReference type="Google" id="ProtNLM"/>
    </source>
</evidence>
<keyword evidence="2" id="KW-1185">Reference proteome</keyword>
<evidence type="ECO:0000313" key="2">
    <source>
        <dbReference type="Proteomes" id="UP000676079"/>
    </source>
</evidence>
<dbReference type="Proteomes" id="UP000676079">
    <property type="component" value="Chromosome"/>
</dbReference>
<sequence length="81" mass="8674">MCSPTTAELAARAQQLHATSARSSLERKAAGCAAVVLTDARSITGARRMLRTSNLPDDLRDATLDLIDQLAARSADPPQRR</sequence>
<reference evidence="1 2" key="1">
    <citation type="submission" date="2021-05" db="EMBL/GenBank/DDBJ databases">
        <title>Direct Submission.</title>
        <authorList>
            <person name="Li K."/>
            <person name="Gao J."/>
        </authorList>
    </citation>
    <scope>NUCLEOTIDE SEQUENCE [LARGE SCALE GENOMIC DNA]</scope>
    <source>
        <strain evidence="1 2">Mg02</strain>
    </source>
</reference>
<organism evidence="1 2">
    <name type="scientific">Nocardiopsis changdeensis</name>
    <dbReference type="NCBI Taxonomy" id="2831969"/>
    <lineage>
        <taxon>Bacteria</taxon>
        <taxon>Bacillati</taxon>
        <taxon>Actinomycetota</taxon>
        <taxon>Actinomycetes</taxon>
        <taxon>Streptosporangiales</taxon>
        <taxon>Nocardiopsidaceae</taxon>
        <taxon>Nocardiopsis</taxon>
    </lineage>
</organism>
<proteinExistence type="predicted"/>
<accession>A0ABX8BL93</accession>
<dbReference type="EMBL" id="CP074133">
    <property type="protein sequence ID" value="QUX22999.1"/>
    <property type="molecule type" value="Genomic_DNA"/>
</dbReference>